<dbReference type="EMBL" id="MBFU01000431">
    <property type="protein sequence ID" value="PVZ99459.1"/>
    <property type="molecule type" value="Genomic_DNA"/>
</dbReference>
<dbReference type="SUPFAM" id="SSF81660">
    <property type="entry name" value="Metal cation-transporting ATPase, ATP-binding domain N"/>
    <property type="match status" value="1"/>
</dbReference>
<evidence type="ECO:0000256" key="12">
    <source>
        <dbReference type="SAM" id="Phobius"/>
    </source>
</evidence>
<evidence type="ECO:0000256" key="6">
    <source>
        <dbReference type="ARBA" id="ARBA00022840"/>
    </source>
</evidence>
<feature type="transmembrane region" description="Helical" evidence="12">
    <location>
        <begin position="745"/>
        <end position="767"/>
    </location>
</feature>
<feature type="transmembrane region" description="Helical" evidence="12">
    <location>
        <begin position="1386"/>
        <end position="1404"/>
    </location>
</feature>
<feature type="transmembrane region" description="Helical" evidence="12">
    <location>
        <begin position="1456"/>
        <end position="1479"/>
    </location>
</feature>
<dbReference type="PRINTS" id="PR00119">
    <property type="entry name" value="CATATPASE"/>
</dbReference>
<feature type="transmembrane region" description="Helical" evidence="12">
    <location>
        <begin position="293"/>
        <end position="315"/>
    </location>
</feature>
<dbReference type="GO" id="GO:0005524">
    <property type="term" value="F:ATP binding"/>
    <property type="evidence" value="ECO:0007669"/>
    <property type="project" value="UniProtKB-KW"/>
</dbReference>
<dbReference type="InterPro" id="IPR001757">
    <property type="entry name" value="P_typ_ATPase"/>
</dbReference>
<evidence type="ECO:0000256" key="13">
    <source>
        <dbReference type="SAM" id="SignalP"/>
    </source>
</evidence>
<accession>A0A2U1J320</accession>
<comment type="caution">
    <text evidence="15">The sequence shown here is derived from an EMBL/GenBank/DDBJ whole genome shotgun (WGS) entry which is preliminary data.</text>
</comment>
<dbReference type="SFLD" id="SFLDS00003">
    <property type="entry name" value="Haloacid_Dehalogenase"/>
    <property type="match status" value="1"/>
</dbReference>
<evidence type="ECO:0000256" key="7">
    <source>
        <dbReference type="ARBA" id="ARBA00022842"/>
    </source>
</evidence>
<comment type="subcellular location">
    <subcellularLocation>
        <location evidence="1">Membrane</location>
        <topology evidence="1">Multi-pass membrane protein</topology>
    </subcellularLocation>
</comment>
<dbReference type="Pfam" id="PF00122">
    <property type="entry name" value="E1-E2_ATPase"/>
    <property type="match status" value="1"/>
</dbReference>
<feature type="transmembrane region" description="Helical" evidence="12">
    <location>
        <begin position="249"/>
        <end position="273"/>
    </location>
</feature>
<organism evidence="15 16">
    <name type="scientific">Smittium angustum</name>
    <dbReference type="NCBI Taxonomy" id="133377"/>
    <lineage>
        <taxon>Eukaryota</taxon>
        <taxon>Fungi</taxon>
        <taxon>Fungi incertae sedis</taxon>
        <taxon>Zoopagomycota</taxon>
        <taxon>Kickxellomycotina</taxon>
        <taxon>Harpellomycetes</taxon>
        <taxon>Harpellales</taxon>
        <taxon>Legeriomycetaceae</taxon>
        <taxon>Smittium</taxon>
    </lineage>
</organism>
<dbReference type="InterPro" id="IPR018303">
    <property type="entry name" value="ATPase_P-typ_P_site"/>
</dbReference>
<feature type="transmembrane region" description="Helical" evidence="12">
    <location>
        <begin position="187"/>
        <end position="207"/>
    </location>
</feature>
<dbReference type="Gene3D" id="2.70.150.10">
    <property type="entry name" value="Calcium-transporting ATPase, cytoplasmic transduction domain A"/>
    <property type="match status" value="1"/>
</dbReference>
<feature type="transmembrane region" description="Helical" evidence="12">
    <location>
        <begin position="718"/>
        <end position="739"/>
    </location>
</feature>
<dbReference type="InterPro" id="IPR036412">
    <property type="entry name" value="HAD-like_sf"/>
</dbReference>
<dbReference type="SUPFAM" id="SSF81653">
    <property type="entry name" value="Calcium ATPase, transduction domain A"/>
    <property type="match status" value="1"/>
</dbReference>
<dbReference type="GO" id="GO:0016020">
    <property type="term" value="C:membrane"/>
    <property type="evidence" value="ECO:0007669"/>
    <property type="project" value="UniProtKB-SubCell"/>
</dbReference>
<feature type="transmembrane region" description="Helical" evidence="12">
    <location>
        <begin position="462"/>
        <end position="480"/>
    </location>
</feature>
<dbReference type="SFLD" id="SFLDG00002">
    <property type="entry name" value="C1.7:_P-type_atpase_like"/>
    <property type="match status" value="1"/>
</dbReference>
<evidence type="ECO:0000256" key="8">
    <source>
        <dbReference type="ARBA" id="ARBA00022967"/>
    </source>
</evidence>
<feature type="transmembrane region" description="Helical" evidence="12">
    <location>
        <begin position="1251"/>
        <end position="1279"/>
    </location>
</feature>
<keyword evidence="8" id="KW-1278">Translocase</keyword>
<feature type="transmembrane region" description="Helical" evidence="12">
    <location>
        <begin position="1356"/>
        <end position="1374"/>
    </location>
</feature>
<evidence type="ECO:0000313" key="15">
    <source>
        <dbReference type="EMBL" id="PVZ99459.1"/>
    </source>
</evidence>
<gene>
    <name evidence="15" type="ORF">BB558_004431</name>
</gene>
<proteinExistence type="inferred from homology"/>
<feature type="compositionally biased region" description="Polar residues" evidence="11">
    <location>
        <begin position="640"/>
        <end position="651"/>
    </location>
</feature>
<dbReference type="InterPro" id="IPR023298">
    <property type="entry name" value="ATPase_P-typ_TM_dom_sf"/>
</dbReference>
<feature type="transmembrane region" description="Helical" evidence="12">
    <location>
        <begin position="1217"/>
        <end position="1239"/>
    </location>
</feature>
<reference evidence="15 16" key="1">
    <citation type="journal article" date="2018" name="MBio">
        <title>Comparative Genomics Reveals the Core Gene Toolbox for the Fungus-Insect Symbiosis.</title>
        <authorList>
            <person name="Wang Y."/>
            <person name="Stata M."/>
            <person name="Wang W."/>
            <person name="Stajich J.E."/>
            <person name="White M.M."/>
            <person name="Moncalvo J.M."/>
        </authorList>
    </citation>
    <scope>NUCLEOTIDE SEQUENCE [LARGE SCALE GENOMIC DNA]</scope>
    <source>
        <strain evidence="15 16">AUS-126-30</strain>
    </source>
</reference>
<dbReference type="InterPro" id="IPR059000">
    <property type="entry name" value="ATPase_P-type_domA"/>
</dbReference>
<sequence length="1499" mass="167213">MKLFNRINIGVSLLLRLSTLIGVSPFPAFNTPNTYNAEGGFCPLLPRDKLICNKLCAKTPDLCPSLVDPTASCPSGLQRCADGDCYSDCSGVVNPCLCGFEPTDLVQEYVACATYDGTVNVDNFDPGIKESQIMLSCALTFNIAPKNTTVDTLPLYAPVWNNNDTDSVMFLVCPDFQGPSFSYSSHMFISFVSVLGAVICLNILWYFSKKALEKDKNSNRQIFSISSNDVASNSTKETPITFVGYKTNLIGSALFVFTQLVSIGWFVLLAIIVADYYGAVTGVAYGVFLTSNISMAVFIVVWHLSTIWLVVVTGLKDKIRNHYRLECNLTKAKYVQVEEVKESVIMTQSKNKLVLRMRALDAKFKKMLRFDTNISTVKVMHDNVNLLSNSKKFLEYHCARFVLNNDGVFNNTNIDLGNTHSELLKQKEGLTTEQSTQRFNQIGENFVRVDVPSYARALFDEFSTFFYLYQIMCLWVWFYFSYYKMGLVQMSVIIISAIFKAFMRVTSEKRVKLLAEQQDTCLVRRDGVWSSLSTKELVPGDVISIKSGMQLTCDCAVVSGEVVVDESSLTGEAMPVRKLPLKNDSIPFSKTGSGKTYSLFAGTTVLQCASGSSAETLVLNSPEGSVVSSAVDSNSEKLRGTQTENSSSGTSGIRKRGKGNNRSDQTNQLGRLDDSVDEETLTKAIVLATRANTNKGQMVQRIMFPSEYSFVFNEHLRIVVAILLTWGAIAFCLSIWLMGHDLTSWFYGLFVISQILSPLLPASFVIGQSVAASRLRKLKIFCIDLPRIMVAGKVKIFCFDKTGTLTREGLEFSSVQSIGTFDRNTDEPGFGAIQEDVSKLDEISQVGLATCHAVAMIGDTKIGNPVDVEQFRATDWEILTNDNKHEIENSAYIDSIISPYLETKPGSKKGSRKVVHVVKRFEFEHARQSMSVAVFDPETRHVHVFIKGSFEKLKKSCNPASLPSNYDKETAKWASEGCYLLAMSHKDLGVFEDLSVFANMTREDMESNCSMIMLIMFRNKLKEDTSSALTELRKGNTRCVMITGDNALTGIYIARASSMIDSDAQVYLGDMEMCKELNEMRLVWRDPITREEIHDIDSALSTEADNISYNEEKLGDIVARRTSSVELAVTAASFDYLISTNQIRKYLLDIRIFSRMTPEGKVAAVRLHMERAVTGMCGDGGNDCGALRAAHVGLALSESEASIVSPFSSSNRSIHSCVNLLIHGRTALATSFAAYKFLIMYGETMAWLELFMFYFSVIVPQAVWIFIDSFIAVGLLFALTQSRPAKKLLPFRPTARLLGFNTILSAAGQVFINFVAVCCVIVMLFNQSWFKCHEFDSRDIDTSLWWLLGDNFEAETLSILILTQFINAAGVFNLGYRYRSSWARNYLLVALYSGFLFVVSYVCLADPNRLGCLFRINCGDPDVLVSLGYPRPSFSIDPYNSPIGHNVFNKSYRWKMWGYTTANALIVFMFEYFVVLGPIGRYFKSRSKRGGTKKQIMKL</sequence>
<feature type="compositionally biased region" description="Polar residues" evidence="11">
    <location>
        <begin position="660"/>
        <end position="669"/>
    </location>
</feature>
<dbReference type="GO" id="GO:0019829">
    <property type="term" value="F:ATPase-coupled monoatomic cation transmembrane transporter activity"/>
    <property type="evidence" value="ECO:0007669"/>
    <property type="project" value="TreeGrafter"/>
</dbReference>
<feature type="domain" description="P-type ATPase A" evidence="14">
    <location>
        <begin position="517"/>
        <end position="629"/>
    </location>
</feature>
<dbReference type="InterPro" id="IPR006544">
    <property type="entry name" value="P-type_TPase_V"/>
</dbReference>
<dbReference type="Gene3D" id="3.40.50.1000">
    <property type="entry name" value="HAD superfamily/HAD-like"/>
    <property type="match status" value="2"/>
</dbReference>
<feature type="signal peptide" evidence="13">
    <location>
        <begin position="1"/>
        <end position="25"/>
    </location>
</feature>
<dbReference type="Gene3D" id="1.20.1110.10">
    <property type="entry name" value="Calcium-transporting ATPase, transmembrane domain"/>
    <property type="match status" value="1"/>
</dbReference>
<dbReference type="SFLD" id="SFLDF00027">
    <property type="entry name" value="p-type_atpase"/>
    <property type="match status" value="1"/>
</dbReference>
<dbReference type="SUPFAM" id="SSF56784">
    <property type="entry name" value="HAD-like"/>
    <property type="match status" value="1"/>
</dbReference>
<dbReference type="GO" id="GO:0046872">
    <property type="term" value="F:metal ion binding"/>
    <property type="evidence" value="ECO:0007669"/>
    <property type="project" value="UniProtKB-KW"/>
</dbReference>
<comment type="similarity">
    <text evidence="2">Belongs to the cation transport ATPase (P-type) (TC 3.A.3) family. Type V subfamily.</text>
</comment>
<protein>
    <recommendedName>
        <fullName evidence="14">P-type ATPase A domain-containing protein</fullName>
    </recommendedName>
</protein>
<keyword evidence="16" id="KW-1185">Reference proteome</keyword>
<dbReference type="Gene3D" id="3.40.1110.10">
    <property type="entry name" value="Calcium-transporting ATPase, cytoplasmic domain N"/>
    <property type="match status" value="1"/>
</dbReference>
<dbReference type="GO" id="GO:0016887">
    <property type="term" value="F:ATP hydrolysis activity"/>
    <property type="evidence" value="ECO:0007669"/>
    <property type="project" value="InterPro"/>
</dbReference>
<dbReference type="InterPro" id="IPR023214">
    <property type="entry name" value="HAD_sf"/>
</dbReference>
<dbReference type="InterPro" id="IPR008250">
    <property type="entry name" value="ATPase_P-typ_transduc_dom_A_sf"/>
</dbReference>
<keyword evidence="4" id="KW-0479">Metal-binding</keyword>
<evidence type="ECO:0000256" key="3">
    <source>
        <dbReference type="ARBA" id="ARBA00022692"/>
    </source>
</evidence>
<evidence type="ECO:0000259" key="14">
    <source>
        <dbReference type="Pfam" id="PF00122"/>
    </source>
</evidence>
<keyword evidence="5" id="KW-0547">Nucleotide-binding</keyword>
<evidence type="ECO:0000256" key="11">
    <source>
        <dbReference type="SAM" id="MobiDB-lite"/>
    </source>
</evidence>
<dbReference type="GO" id="GO:0140358">
    <property type="term" value="F:P-type transmembrane transporter activity"/>
    <property type="evidence" value="ECO:0007669"/>
    <property type="project" value="InterPro"/>
</dbReference>
<name>A0A2U1J320_SMIAN</name>
<keyword evidence="3 12" id="KW-0812">Transmembrane</keyword>
<dbReference type="InterPro" id="IPR044492">
    <property type="entry name" value="P_typ_ATPase_HD_dom"/>
</dbReference>
<dbReference type="NCBIfam" id="TIGR01494">
    <property type="entry name" value="ATPase_P-type"/>
    <property type="match status" value="1"/>
</dbReference>
<dbReference type="PANTHER" id="PTHR45630">
    <property type="entry name" value="CATION-TRANSPORTING ATPASE-RELATED"/>
    <property type="match status" value="1"/>
</dbReference>
<dbReference type="PROSITE" id="PS00154">
    <property type="entry name" value="ATPASE_E1_E2"/>
    <property type="match status" value="1"/>
</dbReference>
<keyword evidence="13" id="KW-0732">Signal</keyword>
<dbReference type="InterPro" id="IPR023299">
    <property type="entry name" value="ATPase_P-typ_cyto_dom_N"/>
</dbReference>
<evidence type="ECO:0000256" key="4">
    <source>
        <dbReference type="ARBA" id="ARBA00022723"/>
    </source>
</evidence>
<feature type="region of interest" description="Disordered" evidence="11">
    <location>
        <begin position="628"/>
        <end position="673"/>
    </location>
</feature>
<evidence type="ECO:0000256" key="1">
    <source>
        <dbReference type="ARBA" id="ARBA00004141"/>
    </source>
</evidence>
<evidence type="ECO:0000313" key="16">
    <source>
        <dbReference type="Proteomes" id="UP000245591"/>
    </source>
</evidence>
<feature type="transmembrane region" description="Helical" evidence="12">
    <location>
        <begin position="486"/>
        <end position="503"/>
    </location>
</feature>
<keyword evidence="9 12" id="KW-1133">Transmembrane helix</keyword>
<evidence type="ECO:0000256" key="9">
    <source>
        <dbReference type="ARBA" id="ARBA00022989"/>
    </source>
</evidence>
<evidence type="ECO:0000256" key="2">
    <source>
        <dbReference type="ARBA" id="ARBA00006000"/>
    </source>
</evidence>
<feature type="chain" id="PRO_5015402531" description="P-type ATPase A domain-containing protein" evidence="13">
    <location>
        <begin position="26"/>
        <end position="1499"/>
    </location>
</feature>
<keyword evidence="10 12" id="KW-0472">Membrane</keyword>
<dbReference type="PANTHER" id="PTHR45630:SF11">
    <property type="entry name" value="CATION-TRANSPORTING P-TYPE ATPASE N-TERMINAL DOMAIN-CONTAINING PROTEIN"/>
    <property type="match status" value="1"/>
</dbReference>
<dbReference type="Proteomes" id="UP000245591">
    <property type="component" value="Unassembled WGS sequence"/>
</dbReference>
<keyword evidence="7" id="KW-0460">Magnesium</keyword>
<keyword evidence="6" id="KW-0067">ATP-binding</keyword>
<feature type="transmembrane region" description="Helical" evidence="12">
    <location>
        <begin position="1300"/>
        <end position="1325"/>
    </location>
</feature>
<dbReference type="SUPFAM" id="SSF81665">
    <property type="entry name" value="Calcium ATPase, transmembrane domain M"/>
    <property type="match status" value="1"/>
</dbReference>
<evidence type="ECO:0000256" key="5">
    <source>
        <dbReference type="ARBA" id="ARBA00022741"/>
    </source>
</evidence>
<evidence type="ECO:0000256" key="10">
    <source>
        <dbReference type="ARBA" id="ARBA00023136"/>
    </source>
</evidence>